<dbReference type="Pfam" id="PF00069">
    <property type="entry name" value="Pkinase"/>
    <property type="match status" value="2"/>
</dbReference>
<proteinExistence type="inferred from homology"/>
<dbReference type="Pfam" id="PF08263">
    <property type="entry name" value="LRRNT_2"/>
    <property type="match status" value="2"/>
</dbReference>
<dbReference type="InterPro" id="IPR003591">
    <property type="entry name" value="Leu-rich_rpt_typical-subtyp"/>
</dbReference>
<feature type="domain" description="Protein kinase" evidence="22">
    <location>
        <begin position="500"/>
        <end position="820"/>
    </location>
</feature>
<dbReference type="Proteomes" id="UP000516314">
    <property type="component" value="Chromosome 5"/>
</dbReference>
<name>A0A7G2FI20_ARATH</name>
<evidence type="ECO:0000256" key="7">
    <source>
        <dbReference type="ARBA" id="ARBA00022679"/>
    </source>
</evidence>
<dbReference type="FunFam" id="3.80.10.10:FF:000041">
    <property type="entry name" value="LRR receptor-like serine/threonine-protein kinase ERECTA"/>
    <property type="match status" value="1"/>
</dbReference>
<reference evidence="23 24" key="1">
    <citation type="submission" date="2020-09" db="EMBL/GenBank/DDBJ databases">
        <authorList>
            <person name="Ashkenazy H."/>
        </authorList>
    </citation>
    <scope>NUCLEOTIDE SEQUENCE [LARGE SCALE GENOMIC DNA]</scope>
    <source>
        <strain evidence="24">cv. Cdm-0</strain>
    </source>
</reference>
<evidence type="ECO:0000256" key="17">
    <source>
        <dbReference type="ARBA" id="ARBA00023180"/>
    </source>
</evidence>
<dbReference type="SUPFAM" id="SSF56112">
    <property type="entry name" value="Protein kinase-like (PK-like)"/>
    <property type="match status" value="2"/>
</dbReference>
<evidence type="ECO:0000313" key="23">
    <source>
        <dbReference type="EMBL" id="CAD5334454.1"/>
    </source>
</evidence>
<keyword evidence="17" id="KW-0325">Glycoprotein</keyword>
<accession>A0A7G2FI20</accession>
<dbReference type="PROSITE" id="PS51450">
    <property type="entry name" value="LRR"/>
    <property type="match status" value="2"/>
</dbReference>
<dbReference type="Gene3D" id="3.80.10.10">
    <property type="entry name" value="Ribonuclease Inhibitor"/>
    <property type="match status" value="4"/>
</dbReference>
<feature type="chain" id="PRO_5028832689" description="non-specific serine/threonine protein kinase" evidence="21">
    <location>
        <begin position="26"/>
        <end position="1597"/>
    </location>
</feature>
<feature type="signal peptide" evidence="21">
    <location>
        <begin position="1"/>
        <end position="25"/>
    </location>
</feature>
<dbReference type="InterPro" id="IPR013210">
    <property type="entry name" value="LRR_N_plant-typ"/>
</dbReference>
<comment type="similarity">
    <text evidence="3">Belongs to the RLP family.</text>
</comment>
<dbReference type="Pfam" id="PF23598">
    <property type="entry name" value="LRR_14"/>
    <property type="match status" value="1"/>
</dbReference>
<gene>
    <name evidence="23" type="ORF">AT9943_LOCUS21753</name>
</gene>
<evidence type="ECO:0000259" key="22">
    <source>
        <dbReference type="PROSITE" id="PS50011"/>
    </source>
</evidence>
<dbReference type="InterPro" id="IPR001611">
    <property type="entry name" value="Leu-rich_rpt"/>
</dbReference>
<dbReference type="SMART" id="SM00220">
    <property type="entry name" value="S_TKc"/>
    <property type="match status" value="1"/>
</dbReference>
<evidence type="ECO:0000256" key="21">
    <source>
        <dbReference type="SAM" id="SignalP"/>
    </source>
</evidence>
<dbReference type="SUPFAM" id="SSF52058">
    <property type="entry name" value="L domain-like"/>
    <property type="match status" value="2"/>
</dbReference>
<dbReference type="SMART" id="SM00369">
    <property type="entry name" value="LRR_TYP"/>
    <property type="match status" value="6"/>
</dbReference>
<evidence type="ECO:0000256" key="12">
    <source>
        <dbReference type="ARBA" id="ARBA00022777"/>
    </source>
</evidence>
<keyword evidence="15 20" id="KW-0472">Membrane</keyword>
<evidence type="ECO:0000256" key="20">
    <source>
        <dbReference type="SAM" id="Phobius"/>
    </source>
</evidence>
<evidence type="ECO:0000256" key="10">
    <source>
        <dbReference type="ARBA" id="ARBA00022737"/>
    </source>
</evidence>
<comment type="catalytic activity">
    <reaction evidence="19">
        <text>L-seryl-[protein] + ATP = O-phospho-L-seryl-[protein] + ADP + H(+)</text>
        <dbReference type="Rhea" id="RHEA:17989"/>
        <dbReference type="Rhea" id="RHEA-COMP:9863"/>
        <dbReference type="Rhea" id="RHEA-COMP:11604"/>
        <dbReference type="ChEBI" id="CHEBI:15378"/>
        <dbReference type="ChEBI" id="CHEBI:29999"/>
        <dbReference type="ChEBI" id="CHEBI:30616"/>
        <dbReference type="ChEBI" id="CHEBI:83421"/>
        <dbReference type="ChEBI" id="CHEBI:456216"/>
        <dbReference type="EC" id="2.7.11.1"/>
    </reaction>
</comment>
<dbReference type="GO" id="GO:0004674">
    <property type="term" value="F:protein serine/threonine kinase activity"/>
    <property type="evidence" value="ECO:0007669"/>
    <property type="project" value="UniProtKB-KW"/>
</dbReference>
<dbReference type="PANTHER" id="PTHR45974:SF266">
    <property type="entry name" value="LEUCINE-RICH REPEAT RECEPTOR PROTEIN KINASE HPCA1"/>
    <property type="match status" value="1"/>
</dbReference>
<evidence type="ECO:0000256" key="4">
    <source>
        <dbReference type="ARBA" id="ARBA00012513"/>
    </source>
</evidence>
<evidence type="ECO:0000256" key="19">
    <source>
        <dbReference type="ARBA" id="ARBA00048679"/>
    </source>
</evidence>
<dbReference type="InterPro" id="IPR008271">
    <property type="entry name" value="Ser/Thr_kinase_AS"/>
</dbReference>
<dbReference type="GO" id="GO:0016020">
    <property type="term" value="C:membrane"/>
    <property type="evidence" value="ECO:0007669"/>
    <property type="project" value="UniProtKB-SubCell"/>
</dbReference>
<dbReference type="PROSITE" id="PS50011">
    <property type="entry name" value="PROTEIN_KINASE_DOM"/>
    <property type="match status" value="1"/>
</dbReference>
<dbReference type="InterPro" id="IPR000719">
    <property type="entry name" value="Prot_kinase_dom"/>
</dbReference>
<dbReference type="FunFam" id="3.80.10.10:FF:000363">
    <property type="entry name" value="Leucine-rich repeat family protein"/>
    <property type="match status" value="2"/>
</dbReference>
<evidence type="ECO:0000256" key="14">
    <source>
        <dbReference type="ARBA" id="ARBA00022989"/>
    </source>
</evidence>
<evidence type="ECO:0000256" key="13">
    <source>
        <dbReference type="ARBA" id="ARBA00022840"/>
    </source>
</evidence>
<comment type="subcellular location">
    <subcellularLocation>
        <location evidence="1">Membrane</location>
        <topology evidence="1">Single-pass type I membrane protein</topology>
    </subcellularLocation>
</comment>
<evidence type="ECO:0000256" key="18">
    <source>
        <dbReference type="ARBA" id="ARBA00047899"/>
    </source>
</evidence>
<evidence type="ECO:0000313" key="24">
    <source>
        <dbReference type="Proteomes" id="UP000516314"/>
    </source>
</evidence>
<keyword evidence="11" id="KW-0547">Nucleotide-binding</keyword>
<sequence>MKMSSRIGLFKLLILLFFQIYSVYAFTDGSDFTALQALKNEWDTLSKSWKSSDPCGTEWVGITCNNDNRVVSISLTNRNLKGKLPTEISTLSELQTLDLTGNPELSGPLPANIGNLRKLTFLSLMGCAFNGSIPDSIGNLEQLTRLSLNLNKFSGTIPASMGRLSKLYWFDIADNQLEGKLPVSDGASLPGLDMLLQTGHLLFDGNQFTGSIPESLGLVQNLTVLRLDRNRLSGDIPSSLNNLTNLQELHLSDNKFTGSLPNLTSLTSLYTLDVSNNPLALSPVPSWIPFLNSLSTLRLEDIQLDGPVPTSLFSPLQLQTVSLKHNLINTTLDLGTNYSKQLDFVDLRDNFITGYKSPANNPVNVMLADNQVCQDPANQLSGYCNAVQPNSTFSTLTKCGNHCGKGKEPNQGCHCVYPLTGVFTLRSPSFSGFSNNSNFLKFGESLMTFFKNGKYPVDSVAMRNISENPTDYHLLINLLIFPSGRDRFNQTEMDSINSAFTIQDYKPPPRFGPYIFVADQYKTFSDLEDSKTVSMKVIIGVVVGVVVLLLLLALAGIYALRQKKRAQRATDQMNPFAKWDAGKNEMDAPQLMGTKAFTFEELSKCTNNFSDANDVGGGGYGQVYKGKNGVKLDWTRRLKIALGSGKGLAYLHELADPPIIHRDVKSNNILLDEHLTAKVADFGLSKLVGDPEKAHVTTQVKGTMVNRGSYVVKEVKKKMDKSRNLYDLQELLDTTIIQNSGNLKGFEKYVDVALQCVEPEGVNRPTMSEVVQELESILRLVGLNPNADSATYEEASGDPYGRDSFEYTGSEAGKEKKRFFVGLKMSSRIEVFVLLTLLSFQFCSVSAQTNGFDADALQYLKSSLTIPPRNWKGYDPCGTNWVGIACEYGRVVNISLGNLNLEGKLPAFITTLSELHTLDLTSNPNLTGPLPLNIGNLKELTTLNLMGCGFSGQIPESIGSLEQLVTLSLNSNKFNGTIPASIGLLSKLYWFDIADNQIEGKLPVSDGASLPGLDMLLQTKHFHFGKNKLSGDIPEKLFSANMTLKHLLFDGNLLTGEIPQSLSLVKTLTVLRLDRNRLSGEIPPSLNNLTNLQELYLSDNKFTGSLPSLTSLTSLSTLAVSNNRLTSSQISSWISLLPTSLATLRMAGLQLQGPIPTSLFSLPELQTVILKRNWLNETLDFGTNKSQNLDFVDLQYNDITEYIKQPANKGSSRIVILANNPVCPEVGNPPNEYCIEVEHNSSYSSPKNTCGRCSGEDREPIPTTCRCVYPITGTLTFRSPSFSGYSNNDTFENLRLNLTGFFENRNYTVDSVAIRNIREDEDDHYLLIDLSLFPYKQDRFNETGMDSVISRFSTQTYKPPNTFGPYIFKANKYNKFPAGGSNSSHIIGAVVGSTVFLLILMIAGIYALKQKRRAEKANDQINPFDAEKANVTAQVKGTMGYLDPEYYMTNQLTEKSDVYGFGVMMLELLTGKIPIENGKYVVKEMKMKMNKSKNLYDLQDFLDTTISATSNRNLKGFEKYVDVALRCVDPEGVKRPSMNEVVKEIENIMQYAGLNPNVESYASSRTYDEASKESGDLYGNNSFEYSASFPTTNLEPQ</sequence>
<evidence type="ECO:0000256" key="15">
    <source>
        <dbReference type="ARBA" id="ARBA00023136"/>
    </source>
</evidence>
<dbReference type="GO" id="GO:0005524">
    <property type="term" value="F:ATP binding"/>
    <property type="evidence" value="ECO:0007669"/>
    <property type="project" value="UniProtKB-KW"/>
</dbReference>
<keyword evidence="7" id="KW-0808">Transferase</keyword>
<dbReference type="EC" id="2.7.11.1" evidence="4"/>
<comment type="catalytic activity">
    <reaction evidence="18">
        <text>L-threonyl-[protein] + ATP = O-phospho-L-threonyl-[protein] + ADP + H(+)</text>
        <dbReference type="Rhea" id="RHEA:46608"/>
        <dbReference type="Rhea" id="RHEA-COMP:11060"/>
        <dbReference type="Rhea" id="RHEA-COMP:11605"/>
        <dbReference type="ChEBI" id="CHEBI:15378"/>
        <dbReference type="ChEBI" id="CHEBI:30013"/>
        <dbReference type="ChEBI" id="CHEBI:30616"/>
        <dbReference type="ChEBI" id="CHEBI:61977"/>
        <dbReference type="ChEBI" id="CHEBI:456216"/>
        <dbReference type="EC" id="2.7.11.1"/>
    </reaction>
</comment>
<comment type="similarity">
    <text evidence="2">Belongs to the protein kinase superfamily. Ser/Thr protein kinase family.</text>
</comment>
<keyword evidence="10" id="KW-0677">Repeat</keyword>
<dbReference type="InterPro" id="IPR055414">
    <property type="entry name" value="LRR_R13L4/SHOC2-like"/>
</dbReference>
<dbReference type="FunFam" id="1.10.510.10:FF:001023">
    <property type="entry name" value="Os07g0541700 protein"/>
    <property type="match status" value="1"/>
</dbReference>
<dbReference type="PROSITE" id="PS00108">
    <property type="entry name" value="PROTEIN_KINASE_ST"/>
    <property type="match status" value="1"/>
</dbReference>
<keyword evidence="13" id="KW-0067">ATP-binding</keyword>
<evidence type="ECO:0000256" key="1">
    <source>
        <dbReference type="ARBA" id="ARBA00004479"/>
    </source>
</evidence>
<evidence type="ECO:0000256" key="3">
    <source>
        <dbReference type="ARBA" id="ARBA00009592"/>
    </source>
</evidence>
<feature type="transmembrane region" description="Helical" evidence="20">
    <location>
        <begin position="1386"/>
        <end position="1408"/>
    </location>
</feature>
<evidence type="ECO:0000256" key="6">
    <source>
        <dbReference type="ARBA" id="ARBA00022614"/>
    </source>
</evidence>
<keyword evidence="16" id="KW-0675">Receptor</keyword>
<keyword evidence="14 20" id="KW-1133">Transmembrane helix</keyword>
<evidence type="ECO:0000256" key="16">
    <source>
        <dbReference type="ARBA" id="ARBA00023170"/>
    </source>
</evidence>
<keyword evidence="12" id="KW-0418">Kinase</keyword>
<protein>
    <recommendedName>
        <fullName evidence="4">non-specific serine/threonine protein kinase</fullName>
        <ecNumber evidence="4">2.7.11.1</ecNumber>
    </recommendedName>
</protein>
<evidence type="ECO:0000256" key="11">
    <source>
        <dbReference type="ARBA" id="ARBA00022741"/>
    </source>
</evidence>
<dbReference type="InterPro" id="IPR025875">
    <property type="entry name" value="Leu-rich_rpt_4"/>
</dbReference>
<dbReference type="InterPro" id="IPR011009">
    <property type="entry name" value="Kinase-like_dom_sf"/>
</dbReference>
<feature type="transmembrane region" description="Helical" evidence="20">
    <location>
        <begin position="537"/>
        <end position="560"/>
    </location>
</feature>
<evidence type="ECO:0000256" key="8">
    <source>
        <dbReference type="ARBA" id="ARBA00022692"/>
    </source>
</evidence>
<evidence type="ECO:0000256" key="5">
    <source>
        <dbReference type="ARBA" id="ARBA00022527"/>
    </source>
</evidence>
<evidence type="ECO:0000256" key="9">
    <source>
        <dbReference type="ARBA" id="ARBA00022729"/>
    </source>
</evidence>
<dbReference type="Pfam" id="PF00560">
    <property type="entry name" value="LRR_1"/>
    <property type="match status" value="3"/>
</dbReference>
<dbReference type="PANTHER" id="PTHR45974">
    <property type="entry name" value="RECEPTOR-LIKE PROTEIN 55"/>
    <property type="match status" value="1"/>
</dbReference>
<evidence type="ECO:0000256" key="2">
    <source>
        <dbReference type="ARBA" id="ARBA00008684"/>
    </source>
</evidence>
<dbReference type="Pfam" id="PF12799">
    <property type="entry name" value="LRR_4"/>
    <property type="match status" value="2"/>
</dbReference>
<keyword evidence="5" id="KW-0723">Serine/threonine-protein kinase</keyword>
<keyword evidence="6" id="KW-0433">Leucine-rich repeat</keyword>
<dbReference type="Gene3D" id="1.10.510.10">
    <property type="entry name" value="Transferase(Phosphotransferase) domain 1"/>
    <property type="match status" value="2"/>
</dbReference>
<keyword evidence="8 20" id="KW-0812">Transmembrane</keyword>
<feature type="transmembrane region" description="Helical" evidence="20">
    <location>
        <begin position="825"/>
        <end position="842"/>
    </location>
</feature>
<keyword evidence="9 21" id="KW-0732">Signal</keyword>
<organism evidence="23 24">
    <name type="scientific">Arabidopsis thaliana</name>
    <name type="common">Mouse-ear cress</name>
    <dbReference type="NCBI Taxonomy" id="3702"/>
    <lineage>
        <taxon>Eukaryota</taxon>
        <taxon>Viridiplantae</taxon>
        <taxon>Streptophyta</taxon>
        <taxon>Embryophyta</taxon>
        <taxon>Tracheophyta</taxon>
        <taxon>Spermatophyta</taxon>
        <taxon>Magnoliopsida</taxon>
        <taxon>eudicotyledons</taxon>
        <taxon>Gunneridae</taxon>
        <taxon>Pentapetalae</taxon>
        <taxon>rosids</taxon>
        <taxon>malvids</taxon>
        <taxon>Brassicales</taxon>
        <taxon>Brassicaceae</taxon>
        <taxon>Camelineae</taxon>
        <taxon>Arabidopsis</taxon>
    </lineage>
</organism>
<dbReference type="InterPro" id="IPR032675">
    <property type="entry name" value="LRR_dom_sf"/>
</dbReference>
<dbReference type="FunFam" id="3.80.10.10:FF:000542">
    <property type="entry name" value="Leucine-rich repeat protein kinase family protein"/>
    <property type="match status" value="1"/>
</dbReference>
<dbReference type="EMBL" id="LR881470">
    <property type="protein sequence ID" value="CAD5334454.1"/>
    <property type="molecule type" value="Genomic_DNA"/>
</dbReference>